<organism evidence="3">
    <name type="scientific">Ixodes ricinus</name>
    <name type="common">Common tick</name>
    <name type="synonym">Acarus ricinus</name>
    <dbReference type="NCBI Taxonomy" id="34613"/>
    <lineage>
        <taxon>Eukaryota</taxon>
        <taxon>Metazoa</taxon>
        <taxon>Ecdysozoa</taxon>
        <taxon>Arthropoda</taxon>
        <taxon>Chelicerata</taxon>
        <taxon>Arachnida</taxon>
        <taxon>Acari</taxon>
        <taxon>Parasitiformes</taxon>
        <taxon>Ixodida</taxon>
        <taxon>Ixodoidea</taxon>
        <taxon>Ixodidae</taxon>
        <taxon>Ixodinae</taxon>
        <taxon>Ixodes</taxon>
    </lineage>
</organism>
<keyword evidence="1" id="KW-0812">Transmembrane</keyword>
<proteinExistence type="predicted"/>
<sequence>MLWISLLVVVVTFVSAVPGSWFLVDSVATLFTTVEPDVDSSVKTVNHVVAFTLPRLVVVSTLTLPLFDAGTVIVVISGIDVRVVMFCLSISVVNVTPVLSVPDLFVVVDPFIPVSFGVILPIGDRGITSVRLWFADSVVTSALAPSVDSISLVVGSVAILVVTLLVDDGT</sequence>
<keyword evidence="1" id="KW-1133">Transmembrane helix</keyword>
<name>A0A147BT18_IXORI</name>
<keyword evidence="1" id="KW-0472">Membrane</keyword>
<evidence type="ECO:0008006" key="4">
    <source>
        <dbReference type="Google" id="ProtNLM"/>
    </source>
</evidence>
<evidence type="ECO:0000313" key="3">
    <source>
        <dbReference type="EMBL" id="JAR93525.1"/>
    </source>
</evidence>
<feature type="chain" id="PRO_5007542828" description="Secreted protein" evidence="2">
    <location>
        <begin position="17"/>
        <end position="170"/>
    </location>
</feature>
<evidence type="ECO:0000256" key="1">
    <source>
        <dbReference type="SAM" id="Phobius"/>
    </source>
</evidence>
<protein>
    <recommendedName>
        <fullName evidence="4">Secreted protein</fullName>
    </recommendedName>
</protein>
<feature type="transmembrane region" description="Helical" evidence="1">
    <location>
        <begin position="143"/>
        <end position="166"/>
    </location>
</feature>
<evidence type="ECO:0000256" key="2">
    <source>
        <dbReference type="SAM" id="SignalP"/>
    </source>
</evidence>
<dbReference type="EMBL" id="GEGO01001879">
    <property type="protein sequence ID" value="JAR93525.1"/>
    <property type="molecule type" value="Transcribed_RNA"/>
</dbReference>
<feature type="signal peptide" evidence="2">
    <location>
        <begin position="1"/>
        <end position="16"/>
    </location>
</feature>
<keyword evidence="2" id="KW-0732">Signal</keyword>
<reference evidence="3" key="1">
    <citation type="journal article" date="2018" name="PLoS Negl. Trop. Dis.">
        <title>Sialome diversity of ticks revealed by RNAseq of single tick salivary glands.</title>
        <authorList>
            <person name="Perner J."/>
            <person name="Kropackova S."/>
            <person name="Kopacek P."/>
            <person name="Ribeiro J.M."/>
        </authorList>
    </citation>
    <scope>NUCLEOTIDE SEQUENCE</scope>
    <source>
        <strain evidence="3">Siblings of single egg batch collected in Ceske Budejovice</strain>
        <tissue evidence="3">Salivary glands</tissue>
    </source>
</reference>
<accession>A0A147BT18</accession>
<dbReference type="AlphaFoldDB" id="A0A147BT18"/>